<keyword evidence="4" id="KW-1185">Reference proteome</keyword>
<gene>
    <name evidence="3" type="ORF">AUC71_14560</name>
</gene>
<dbReference type="GO" id="GO:0042284">
    <property type="term" value="F:sphingolipid delta-4 desaturase activity"/>
    <property type="evidence" value="ECO:0007669"/>
    <property type="project" value="TreeGrafter"/>
</dbReference>
<feature type="transmembrane region" description="Helical" evidence="1">
    <location>
        <begin position="180"/>
        <end position="200"/>
    </location>
</feature>
<dbReference type="GO" id="GO:0046513">
    <property type="term" value="P:ceramide biosynthetic process"/>
    <property type="evidence" value="ECO:0007669"/>
    <property type="project" value="TreeGrafter"/>
</dbReference>
<keyword evidence="1" id="KW-0472">Membrane</keyword>
<dbReference type="Pfam" id="PF00487">
    <property type="entry name" value="FA_desaturase"/>
    <property type="match status" value="1"/>
</dbReference>
<evidence type="ECO:0000313" key="4">
    <source>
        <dbReference type="Proteomes" id="UP000095042"/>
    </source>
</evidence>
<dbReference type="GO" id="GO:0016020">
    <property type="term" value="C:membrane"/>
    <property type="evidence" value="ECO:0007669"/>
    <property type="project" value="GOC"/>
</dbReference>
<dbReference type="PANTHER" id="PTHR12879:SF8">
    <property type="entry name" value="SPHINGOLIPID DELTA(4)-DESATURASE DES1"/>
    <property type="match status" value="1"/>
</dbReference>
<dbReference type="PANTHER" id="PTHR12879">
    <property type="entry name" value="SPHINGOLIPID DELTA 4 DESATURASE/C-4 HYDROXYLASE PROTEIN DES2"/>
    <property type="match status" value="1"/>
</dbReference>
<feature type="transmembrane region" description="Helical" evidence="1">
    <location>
        <begin position="59"/>
        <end position="81"/>
    </location>
</feature>
<accession>A0A1E3WAP8</accession>
<dbReference type="AlphaFoldDB" id="A0A1E3WAP8"/>
<evidence type="ECO:0000313" key="3">
    <source>
        <dbReference type="EMBL" id="ODS02582.1"/>
    </source>
</evidence>
<protein>
    <recommendedName>
        <fullName evidence="2">Fatty acid desaturase domain-containing protein</fullName>
    </recommendedName>
</protein>
<evidence type="ECO:0000256" key="1">
    <source>
        <dbReference type="SAM" id="Phobius"/>
    </source>
</evidence>
<keyword evidence="1" id="KW-0812">Transmembrane</keyword>
<dbReference type="Proteomes" id="UP000095042">
    <property type="component" value="Unassembled WGS sequence"/>
</dbReference>
<reference evidence="3 4" key="1">
    <citation type="journal article" date="2016" name="Environ. Microbiol.">
        <title>New Methyloceanibacter diversity from North Sea sediments includes methanotroph containing solely the soluble methane monooxygenase.</title>
        <authorList>
            <person name="Vekeman B."/>
            <person name="Kerckhof F.M."/>
            <person name="Cremers G."/>
            <person name="de Vos P."/>
            <person name="Vandamme P."/>
            <person name="Boon N."/>
            <person name="Op den Camp H.J."/>
            <person name="Heylen K."/>
        </authorList>
    </citation>
    <scope>NUCLEOTIDE SEQUENCE [LARGE SCALE GENOMIC DNA]</scope>
    <source>
        <strain evidence="3 4">R-67177</strain>
    </source>
</reference>
<dbReference type="EMBL" id="LPWD01000274">
    <property type="protein sequence ID" value="ODS02582.1"/>
    <property type="molecule type" value="Genomic_DNA"/>
</dbReference>
<evidence type="ECO:0000259" key="2">
    <source>
        <dbReference type="Pfam" id="PF00487"/>
    </source>
</evidence>
<feature type="domain" description="Fatty acid desaturase" evidence="2">
    <location>
        <begin position="84"/>
        <end position="323"/>
    </location>
</feature>
<dbReference type="OrthoDB" id="9792534at2"/>
<name>A0A1E3WAP8_9HYPH</name>
<proteinExistence type="predicted"/>
<comment type="caution">
    <text evidence="3">The sequence shown here is derived from an EMBL/GenBank/DDBJ whole genome shotgun (WGS) entry which is preliminary data.</text>
</comment>
<dbReference type="RefSeq" id="WP_069624227.1">
    <property type="nucleotide sequence ID" value="NZ_LPWD01000274.1"/>
</dbReference>
<dbReference type="CDD" id="cd03510">
    <property type="entry name" value="Rhizobitoxine-FADS-like"/>
    <property type="match status" value="1"/>
</dbReference>
<keyword evidence="1" id="KW-1133">Transmembrane helix</keyword>
<feature type="transmembrane region" description="Helical" evidence="1">
    <location>
        <begin position="220"/>
        <end position="245"/>
    </location>
</feature>
<sequence>MPDVAKLRRMVAFLREEIPAEDVSKNPVVNHPHNTARMVPERLPAARIKELSQLQPEKAVVATLAEWAGIAGAIALCTYFWHPILYVLAVMFIGARQHALLILGHDASHFRTLKTRWQNDLFANIFMMWPTFASVEGFRKFHGTHHQYTNLPDDGNRHIWYTHDAAGELAPDWQFPKTRLGLALVLLRRAAFLTGLFWIVRGLVGSTLIPSPGWMRAARFSFYAVTIAALTYFSLWSAFLLYWIVPFCTWHLAAQYMRLICEHSAVESDEEEYSITRSTIPTWLERIFILPCNVGYHLEHHWYPSVPFYRLPELHQALMERQGFREHAVIRHSVLTSLSECVRRQSSPGTQLAQESAR</sequence>
<dbReference type="InterPro" id="IPR005804">
    <property type="entry name" value="FA_desaturase_dom"/>
</dbReference>
<organism evidence="3 4">
    <name type="scientific">Methyloceanibacter marginalis</name>
    <dbReference type="NCBI Taxonomy" id="1774971"/>
    <lineage>
        <taxon>Bacteria</taxon>
        <taxon>Pseudomonadati</taxon>
        <taxon>Pseudomonadota</taxon>
        <taxon>Alphaproteobacteria</taxon>
        <taxon>Hyphomicrobiales</taxon>
        <taxon>Hyphomicrobiaceae</taxon>
        <taxon>Methyloceanibacter</taxon>
    </lineage>
</organism>